<feature type="compositionally biased region" description="Basic residues" evidence="2">
    <location>
        <begin position="234"/>
        <end position="244"/>
    </location>
</feature>
<gene>
    <name evidence="4" type="ORF">Sjap_005361</name>
</gene>
<proteinExistence type="predicted"/>
<evidence type="ECO:0000256" key="2">
    <source>
        <dbReference type="SAM" id="MobiDB-lite"/>
    </source>
</evidence>
<accession>A0AAP0K5F9</accession>
<comment type="caution">
    <text evidence="4">The sequence shown here is derived from an EMBL/GenBank/DDBJ whole genome shotgun (WGS) entry which is preliminary data.</text>
</comment>
<dbReference type="Gene3D" id="4.10.60.10">
    <property type="entry name" value="Zinc finger, CCHC-type"/>
    <property type="match status" value="1"/>
</dbReference>
<keyword evidence="5" id="KW-1185">Reference proteome</keyword>
<feature type="region of interest" description="Disordered" evidence="2">
    <location>
        <begin position="227"/>
        <end position="257"/>
    </location>
</feature>
<protein>
    <recommendedName>
        <fullName evidence="3">CCHC-type domain-containing protein</fullName>
    </recommendedName>
</protein>
<dbReference type="PANTHER" id="PTHR35317:SF18">
    <property type="entry name" value="RNA-DIRECTED DNA POLYMERASE"/>
    <property type="match status" value="1"/>
</dbReference>
<dbReference type="PANTHER" id="PTHR35317">
    <property type="entry name" value="OS04G0629600 PROTEIN"/>
    <property type="match status" value="1"/>
</dbReference>
<dbReference type="Proteomes" id="UP001417504">
    <property type="component" value="Unassembled WGS sequence"/>
</dbReference>
<sequence length="312" mass="36612">MCIYVFIRDTYFFVKMASASKNIVLELNKGEKLNGDNYEIWSLKIQYVLEEQEALEVLNNILTEPEDGNTLQHRRDREAFEAWKKKNSTARITLLSSMENDIMREFKSYDVAKVMWEALKKKFGGTSVTKLRQLTIKFDTYKKRPNHNMRQHLRELSNMISELREAGHILTDEQQVQAVIRSLPYNWEHMKVNLTHNENIKTLNDAGRHLELEEDRIEASRPDTDVYMASSSNKRGHSGYKRKPYGGYKRQGSKRAKGDHHYAKYDHHGKGKAPMAHQKKNKAKLKCYNCRKKGHFARECNEPKKTQEQQTM</sequence>
<reference evidence="4 5" key="1">
    <citation type="submission" date="2024-01" db="EMBL/GenBank/DDBJ databases">
        <title>Genome assemblies of Stephania.</title>
        <authorList>
            <person name="Yang L."/>
        </authorList>
    </citation>
    <scope>NUCLEOTIDE SEQUENCE [LARGE SCALE GENOMIC DNA]</scope>
    <source>
        <strain evidence="4">QJT</strain>
        <tissue evidence="4">Leaf</tissue>
    </source>
</reference>
<evidence type="ECO:0000313" key="4">
    <source>
        <dbReference type="EMBL" id="KAK9145458.1"/>
    </source>
</evidence>
<feature type="domain" description="CCHC-type" evidence="3">
    <location>
        <begin position="286"/>
        <end position="302"/>
    </location>
</feature>
<dbReference type="SUPFAM" id="SSF57756">
    <property type="entry name" value="Retrovirus zinc finger-like domains"/>
    <property type="match status" value="1"/>
</dbReference>
<keyword evidence="1" id="KW-0479">Metal-binding</keyword>
<dbReference type="InterPro" id="IPR036875">
    <property type="entry name" value="Znf_CCHC_sf"/>
</dbReference>
<evidence type="ECO:0000259" key="3">
    <source>
        <dbReference type="PROSITE" id="PS50158"/>
    </source>
</evidence>
<evidence type="ECO:0000313" key="5">
    <source>
        <dbReference type="Proteomes" id="UP001417504"/>
    </source>
</evidence>
<dbReference type="EMBL" id="JBBNAE010000002">
    <property type="protein sequence ID" value="KAK9145458.1"/>
    <property type="molecule type" value="Genomic_DNA"/>
</dbReference>
<dbReference type="GO" id="GO:0008270">
    <property type="term" value="F:zinc ion binding"/>
    <property type="evidence" value="ECO:0007669"/>
    <property type="project" value="UniProtKB-KW"/>
</dbReference>
<dbReference type="InterPro" id="IPR001878">
    <property type="entry name" value="Znf_CCHC"/>
</dbReference>
<keyword evidence="1" id="KW-0862">Zinc</keyword>
<name>A0AAP0K5F9_9MAGN</name>
<evidence type="ECO:0000256" key="1">
    <source>
        <dbReference type="PROSITE-ProRule" id="PRU00047"/>
    </source>
</evidence>
<dbReference type="SMART" id="SM00343">
    <property type="entry name" value="ZnF_C2HC"/>
    <property type="match status" value="1"/>
</dbReference>
<dbReference type="PROSITE" id="PS50158">
    <property type="entry name" value="ZF_CCHC"/>
    <property type="match status" value="1"/>
</dbReference>
<dbReference type="Pfam" id="PF14223">
    <property type="entry name" value="Retrotran_gag_2"/>
    <property type="match status" value="1"/>
</dbReference>
<dbReference type="Pfam" id="PF00098">
    <property type="entry name" value="zf-CCHC"/>
    <property type="match status" value="1"/>
</dbReference>
<keyword evidence="1" id="KW-0863">Zinc-finger</keyword>
<dbReference type="GO" id="GO:0003676">
    <property type="term" value="F:nucleic acid binding"/>
    <property type="evidence" value="ECO:0007669"/>
    <property type="project" value="InterPro"/>
</dbReference>
<organism evidence="4 5">
    <name type="scientific">Stephania japonica</name>
    <dbReference type="NCBI Taxonomy" id="461633"/>
    <lineage>
        <taxon>Eukaryota</taxon>
        <taxon>Viridiplantae</taxon>
        <taxon>Streptophyta</taxon>
        <taxon>Embryophyta</taxon>
        <taxon>Tracheophyta</taxon>
        <taxon>Spermatophyta</taxon>
        <taxon>Magnoliopsida</taxon>
        <taxon>Ranunculales</taxon>
        <taxon>Menispermaceae</taxon>
        <taxon>Menispermoideae</taxon>
        <taxon>Cissampelideae</taxon>
        <taxon>Stephania</taxon>
    </lineage>
</organism>
<dbReference type="AlphaFoldDB" id="A0AAP0K5F9"/>